<dbReference type="Gene3D" id="3.40.50.1820">
    <property type="entry name" value="alpha/beta hydrolase"/>
    <property type="match status" value="2"/>
</dbReference>
<dbReference type="InterPro" id="IPR050309">
    <property type="entry name" value="Type-B_Carboxylest/Lipase"/>
</dbReference>
<evidence type="ECO:0000259" key="4">
    <source>
        <dbReference type="Pfam" id="PF00135"/>
    </source>
</evidence>
<evidence type="ECO:0000256" key="2">
    <source>
        <dbReference type="ARBA" id="ARBA00022801"/>
    </source>
</evidence>
<dbReference type="EC" id="3.1.1.-" evidence="3"/>
<dbReference type="InterPro" id="IPR029058">
    <property type="entry name" value="AB_hydrolase_fold"/>
</dbReference>
<dbReference type="PROSITE" id="PS00122">
    <property type="entry name" value="CARBOXYLESTERASE_B_1"/>
    <property type="match status" value="1"/>
</dbReference>
<proteinExistence type="inferred from homology"/>
<dbReference type="AlphaFoldDB" id="A0A6V8HGF7"/>
<dbReference type="InterPro" id="IPR019819">
    <property type="entry name" value="Carboxylesterase_B_CS"/>
</dbReference>
<dbReference type="Pfam" id="PF00135">
    <property type="entry name" value="COesterase"/>
    <property type="match status" value="1"/>
</dbReference>
<keyword evidence="6" id="KW-1185">Reference proteome</keyword>
<comment type="similarity">
    <text evidence="1 3">Belongs to the type-B carboxylesterase/lipase family.</text>
</comment>
<feature type="domain" description="Carboxylesterase type B" evidence="4">
    <location>
        <begin position="64"/>
        <end position="235"/>
    </location>
</feature>
<dbReference type="GO" id="GO:0016787">
    <property type="term" value="F:hydrolase activity"/>
    <property type="evidence" value="ECO:0007669"/>
    <property type="project" value="UniProtKB-KW"/>
</dbReference>
<dbReference type="PROSITE" id="PS00941">
    <property type="entry name" value="CARBOXYLESTERASE_B_2"/>
    <property type="match status" value="1"/>
</dbReference>
<dbReference type="Proteomes" id="UP000053095">
    <property type="component" value="Unassembled WGS sequence"/>
</dbReference>
<evidence type="ECO:0000256" key="1">
    <source>
        <dbReference type="ARBA" id="ARBA00005964"/>
    </source>
</evidence>
<protein>
    <recommendedName>
        <fullName evidence="3">Carboxylic ester hydrolase</fullName>
        <ecNumber evidence="3">3.1.1.-</ecNumber>
    </recommendedName>
</protein>
<dbReference type="InterPro" id="IPR019826">
    <property type="entry name" value="Carboxylesterase_B_AS"/>
</dbReference>
<sequence length="514" mass="57724">MHNMRHTTLWTFLLSSWIPFSLANPQIRPPSNPFLKRNLPNSSNPLEVDLGYAGYAGVYDVPNSLKYWYGIRYGQVPIGDLRWQISTPPETIFDGTFAIAATYPSQCPQGLCHLSTPEPIQPVGSEDCLFLNVWAPENATDLPVFVWIHGDGYGYGNAQFDMPFLLNATVNKYVIVDIQYRLGAYGFLAGDEVYKHGTTNAGLYDQYPALQWVQKYISLFGGDPDRVTIGGISAGLFLALNSATCADRTNFEDPFHCLVEQDTQVLMDANWNISYGAKYGEWAFLPVTDNKFVQQRPSEQLVKEQRERRRNVRLAKRHTEDDFVDFVHYLFPQFMDEQFEAVLAQYSIPADIPTVRFATDGLNKNATANFNLYAETTFDCPAYWMAEGFNMKDGQSYKYQVSIINSLHGEDETVYLNTFGSVNYLAPSFRDSFISMLDSFFTNGTPNNSSCYSSDVPADVATVLSSWPSYTVDGPCQAILNQTGGTLATSVDLGDAMHMRIILPTILSLAWLLF</sequence>
<feature type="chain" id="PRO_5028505441" description="Carboxylic ester hydrolase" evidence="3">
    <location>
        <begin position="24"/>
        <end position="514"/>
    </location>
</feature>
<organism evidence="5 6">
    <name type="scientific">Talaromyces pinophilus</name>
    <name type="common">Penicillium pinophilum</name>
    <dbReference type="NCBI Taxonomy" id="128442"/>
    <lineage>
        <taxon>Eukaryota</taxon>
        <taxon>Fungi</taxon>
        <taxon>Dikarya</taxon>
        <taxon>Ascomycota</taxon>
        <taxon>Pezizomycotina</taxon>
        <taxon>Eurotiomycetes</taxon>
        <taxon>Eurotiomycetidae</taxon>
        <taxon>Eurotiales</taxon>
        <taxon>Trichocomaceae</taxon>
        <taxon>Talaromyces</taxon>
        <taxon>Talaromyces sect. Talaromyces</taxon>
    </lineage>
</organism>
<dbReference type="InterPro" id="IPR002018">
    <property type="entry name" value="CarbesteraseB"/>
</dbReference>
<reference evidence="6" key="1">
    <citation type="journal article" date="2015" name="Genome Announc.">
        <title>Draft genome sequence of Talaromyces cellulolyticus strain Y-94, a source of lignocellulosic biomass-degrading enzymes.</title>
        <authorList>
            <person name="Fujii T."/>
            <person name="Koike H."/>
            <person name="Sawayama S."/>
            <person name="Yano S."/>
            <person name="Inoue H."/>
        </authorList>
    </citation>
    <scope>NUCLEOTIDE SEQUENCE [LARGE SCALE GENOMIC DNA]</scope>
    <source>
        <strain evidence="6">Y-94</strain>
    </source>
</reference>
<accession>A0A6V8HGF7</accession>
<dbReference type="SUPFAM" id="SSF53474">
    <property type="entry name" value="alpha/beta-Hydrolases"/>
    <property type="match status" value="1"/>
</dbReference>
<evidence type="ECO:0000313" key="6">
    <source>
        <dbReference type="Proteomes" id="UP000053095"/>
    </source>
</evidence>
<feature type="signal peptide" evidence="3">
    <location>
        <begin position="1"/>
        <end position="23"/>
    </location>
</feature>
<evidence type="ECO:0000256" key="3">
    <source>
        <dbReference type="RuleBase" id="RU361235"/>
    </source>
</evidence>
<dbReference type="PANTHER" id="PTHR11559">
    <property type="entry name" value="CARBOXYLESTERASE"/>
    <property type="match status" value="1"/>
</dbReference>
<evidence type="ECO:0000313" key="5">
    <source>
        <dbReference type="EMBL" id="GAM39909.1"/>
    </source>
</evidence>
<gene>
    <name evidence="5" type="ORF">TCE0_034f11840</name>
</gene>
<keyword evidence="3" id="KW-0732">Signal</keyword>
<keyword evidence="2 3" id="KW-0378">Hydrolase</keyword>
<comment type="caution">
    <text evidence="5">The sequence shown here is derived from an EMBL/GenBank/DDBJ whole genome shotgun (WGS) entry which is preliminary data.</text>
</comment>
<name>A0A6V8HGF7_TALPI</name>
<dbReference type="EMBL" id="DF933830">
    <property type="protein sequence ID" value="GAM39909.1"/>
    <property type="molecule type" value="Genomic_DNA"/>
</dbReference>